<feature type="compositionally biased region" description="Basic and acidic residues" evidence="1">
    <location>
        <begin position="1"/>
        <end position="17"/>
    </location>
</feature>
<reference evidence="3" key="1">
    <citation type="journal article" date="2013" name="Ind. Biotechnol.">
        <title>Comparative genomics analysis of Trichoderma reesei strains.</title>
        <authorList>
            <person name="Koike H."/>
            <person name="Aerts A."/>
            <person name="LaButti K."/>
            <person name="Grigoriev I.V."/>
            <person name="Baker S.E."/>
        </authorList>
    </citation>
    <scope>NUCLEOTIDE SEQUENCE [LARGE SCALE GENOMIC DNA]</scope>
    <source>
        <strain evidence="3">ATCC 56765 / BCRC 32924 / NRRL 11460 / Rut C-30</strain>
    </source>
</reference>
<evidence type="ECO:0000313" key="3">
    <source>
        <dbReference type="Proteomes" id="UP000024376"/>
    </source>
</evidence>
<protein>
    <submittedName>
        <fullName evidence="2">Uncharacterized protein</fullName>
    </submittedName>
</protein>
<gene>
    <name evidence="2" type="ORF">M419DRAFT_134079</name>
</gene>
<organism evidence="2 3">
    <name type="scientific">Hypocrea jecorina (strain ATCC 56765 / BCRC 32924 / NRRL 11460 / Rut C-30)</name>
    <name type="common">Trichoderma reesei</name>
    <dbReference type="NCBI Taxonomy" id="1344414"/>
    <lineage>
        <taxon>Eukaryota</taxon>
        <taxon>Fungi</taxon>
        <taxon>Dikarya</taxon>
        <taxon>Ascomycota</taxon>
        <taxon>Pezizomycotina</taxon>
        <taxon>Sordariomycetes</taxon>
        <taxon>Hypocreomycetidae</taxon>
        <taxon>Hypocreales</taxon>
        <taxon>Hypocreaceae</taxon>
        <taxon>Trichoderma</taxon>
    </lineage>
</organism>
<dbReference type="EMBL" id="KI911167">
    <property type="protein sequence ID" value="ETR97780.1"/>
    <property type="molecule type" value="Genomic_DNA"/>
</dbReference>
<dbReference type="Proteomes" id="UP000024376">
    <property type="component" value="Unassembled WGS sequence"/>
</dbReference>
<dbReference type="AlphaFoldDB" id="A0A024S032"/>
<dbReference type="KEGG" id="trr:M419DRAFT_134079"/>
<accession>A0A024S032</accession>
<proteinExistence type="predicted"/>
<sequence length="62" mass="6737">MDAERGDPVGDSERGTEETSPLAAIIGVWLGSIDSVGRYENKQLMSSENCSGEYAELSGEWR</sequence>
<feature type="region of interest" description="Disordered" evidence="1">
    <location>
        <begin position="1"/>
        <end position="21"/>
    </location>
</feature>
<dbReference type="HOGENOM" id="CLU_2905778_0_0_1"/>
<evidence type="ECO:0000313" key="2">
    <source>
        <dbReference type="EMBL" id="ETR97780.1"/>
    </source>
</evidence>
<evidence type="ECO:0000256" key="1">
    <source>
        <dbReference type="SAM" id="MobiDB-lite"/>
    </source>
</evidence>
<name>A0A024S032_HYPJR</name>